<evidence type="ECO:0000256" key="12">
    <source>
        <dbReference type="ARBA" id="ARBA00049187"/>
    </source>
</evidence>
<name>A0A4R2LMX0_9GAMM</name>
<dbReference type="InterPro" id="IPR012999">
    <property type="entry name" value="Pyr_OxRdtase_I_AS"/>
</dbReference>
<keyword evidence="6 16" id="KW-0285">Flavoprotein</keyword>
<feature type="binding site" evidence="14">
    <location>
        <begin position="326"/>
        <end position="329"/>
    </location>
    <ligand>
        <name>FAD</name>
        <dbReference type="ChEBI" id="CHEBI:57692"/>
    </ligand>
</feature>
<reference evidence="19 20" key="1">
    <citation type="submission" date="2019-03" db="EMBL/GenBank/DDBJ databases">
        <title>Genomic Encyclopedia of Type Strains, Phase IV (KMG-IV): sequencing the most valuable type-strain genomes for metagenomic binning, comparative biology and taxonomic classification.</title>
        <authorList>
            <person name="Goeker M."/>
        </authorList>
    </citation>
    <scope>NUCLEOTIDE SEQUENCE [LARGE SCALE GENOMIC DNA]</scope>
    <source>
        <strain evidence="19 20">DSM 25287</strain>
    </source>
</reference>
<keyword evidence="8 16" id="KW-0560">Oxidoreductase</keyword>
<evidence type="ECO:0000256" key="9">
    <source>
        <dbReference type="ARBA" id="ARBA00023027"/>
    </source>
</evidence>
<feature type="active site" description="Proton acceptor" evidence="13">
    <location>
        <position position="452"/>
    </location>
</feature>
<evidence type="ECO:0000256" key="14">
    <source>
        <dbReference type="PIRSR" id="PIRSR000350-3"/>
    </source>
</evidence>
<dbReference type="OrthoDB" id="9800167at2"/>
<evidence type="ECO:0000256" key="11">
    <source>
        <dbReference type="ARBA" id="ARBA00023284"/>
    </source>
</evidence>
<keyword evidence="14" id="KW-0547">Nucleotide-binding</keyword>
<feature type="binding site" evidence="14">
    <location>
        <position position="123"/>
    </location>
    <ligand>
        <name>FAD</name>
        <dbReference type="ChEBI" id="CHEBI:57692"/>
    </ligand>
</feature>
<evidence type="ECO:0000256" key="4">
    <source>
        <dbReference type="ARBA" id="ARBA00016961"/>
    </source>
</evidence>
<dbReference type="EMBL" id="SLWY01000011">
    <property type="protein sequence ID" value="TCO80805.1"/>
    <property type="molecule type" value="Genomic_DNA"/>
</dbReference>
<comment type="subcellular location">
    <subcellularLocation>
        <location evidence="1">Cytoplasm</location>
    </subcellularLocation>
</comment>
<dbReference type="InterPro" id="IPR004099">
    <property type="entry name" value="Pyr_nucl-diS_OxRdtase_dimer"/>
</dbReference>
<dbReference type="PANTHER" id="PTHR22912:SF224">
    <property type="entry name" value="DIHYDROLIPOYL DEHYDROGENASE"/>
    <property type="match status" value="1"/>
</dbReference>
<evidence type="ECO:0000256" key="5">
    <source>
        <dbReference type="ARBA" id="ARBA00022490"/>
    </source>
</evidence>
<dbReference type="InterPro" id="IPR023753">
    <property type="entry name" value="FAD/NAD-binding_dom"/>
</dbReference>
<dbReference type="PRINTS" id="PR00411">
    <property type="entry name" value="PNDRDTASEI"/>
</dbReference>
<dbReference type="GO" id="GO:0005737">
    <property type="term" value="C:cytoplasm"/>
    <property type="evidence" value="ECO:0007669"/>
    <property type="project" value="UniProtKB-SubCell"/>
</dbReference>
<keyword evidence="10" id="KW-1015">Disulfide bond</keyword>
<feature type="binding site" evidence="14">
    <location>
        <position position="279"/>
    </location>
    <ligand>
        <name>NAD(+)</name>
        <dbReference type="ChEBI" id="CHEBI:57540"/>
    </ligand>
</feature>
<dbReference type="Pfam" id="PF02852">
    <property type="entry name" value="Pyr_redox_dim"/>
    <property type="match status" value="1"/>
</dbReference>
<evidence type="ECO:0000256" key="8">
    <source>
        <dbReference type="ARBA" id="ARBA00023002"/>
    </source>
</evidence>
<dbReference type="InterPro" id="IPR050151">
    <property type="entry name" value="Class-I_Pyr_Nuc-Dis_Oxidored"/>
</dbReference>
<dbReference type="PANTHER" id="PTHR22912">
    <property type="entry name" value="DISULFIDE OXIDOREDUCTASE"/>
    <property type="match status" value="1"/>
</dbReference>
<evidence type="ECO:0000256" key="2">
    <source>
        <dbReference type="ARBA" id="ARBA00007532"/>
    </source>
</evidence>
<dbReference type="EC" id="1.8.1.4" evidence="3 16"/>
<dbReference type="InterPro" id="IPR001100">
    <property type="entry name" value="Pyr_nuc-diS_OxRdtase"/>
</dbReference>
<keyword evidence="20" id="KW-1185">Reference proteome</keyword>
<evidence type="ECO:0000313" key="20">
    <source>
        <dbReference type="Proteomes" id="UP000295765"/>
    </source>
</evidence>
<accession>A0A4R2LMX0</accession>
<dbReference type="PROSITE" id="PS00076">
    <property type="entry name" value="PYRIDINE_REDOX_1"/>
    <property type="match status" value="1"/>
</dbReference>
<evidence type="ECO:0000256" key="3">
    <source>
        <dbReference type="ARBA" id="ARBA00012608"/>
    </source>
</evidence>
<dbReference type="InterPro" id="IPR006258">
    <property type="entry name" value="Lipoamide_DH"/>
</dbReference>
<evidence type="ECO:0000256" key="1">
    <source>
        <dbReference type="ARBA" id="ARBA00004496"/>
    </source>
</evidence>
<organism evidence="19 20">
    <name type="scientific">Plasticicumulans lactativorans</name>
    <dbReference type="NCBI Taxonomy" id="1133106"/>
    <lineage>
        <taxon>Bacteria</taxon>
        <taxon>Pseudomonadati</taxon>
        <taxon>Pseudomonadota</taxon>
        <taxon>Gammaproteobacteria</taxon>
        <taxon>Candidatus Competibacteraceae</taxon>
        <taxon>Plasticicumulans</taxon>
    </lineage>
</organism>
<comment type="catalytic activity">
    <reaction evidence="12 16">
        <text>N(6)-[(R)-dihydrolipoyl]-L-lysyl-[protein] + NAD(+) = N(6)-[(R)-lipoyl]-L-lysyl-[protein] + NADH + H(+)</text>
        <dbReference type="Rhea" id="RHEA:15045"/>
        <dbReference type="Rhea" id="RHEA-COMP:10474"/>
        <dbReference type="Rhea" id="RHEA-COMP:10475"/>
        <dbReference type="ChEBI" id="CHEBI:15378"/>
        <dbReference type="ChEBI" id="CHEBI:57540"/>
        <dbReference type="ChEBI" id="CHEBI:57945"/>
        <dbReference type="ChEBI" id="CHEBI:83099"/>
        <dbReference type="ChEBI" id="CHEBI:83100"/>
        <dbReference type="EC" id="1.8.1.4"/>
    </reaction>
</comment>
<evidence type="ECO:0000256" key="7">
    <source>
        <dbReference type="ARBA" id="ARBA00022827"/>
    </source>
</evidence>
<keyword evidence="11 16" id="KW-0676">Redox-active center</keyword>
<evidence type="ECO:0000256" key="13">
    <source>
        <dbReference type="PIRSR" id="PIRSR000350-2"/>
    </source>
</evidence>
<dbReference type="InterPro" id="IPR036188">
    <property type="entry name" value="FAD/NAD-bd_sf"/>
</dbReference>
<evidence type="ECO:0000256" key="16">
    <source>
        <dbReference type="RuleBase" id="RU003692"/>
    </source>
</evidence>
<feature type="domain" description="FAD/NAD(P)-binding" evidence="18">
    <location>
        <begin position="5"/>
        <end position="335"/>
    </location>
</feature>
<keyword evidence="9 14" id="KW-0520">NAD</keyword>
<dbReference type="SUPFAM" id="SSF51905">
    <property type="entry name" value="FAD/NAD(P)-binding domain"/>
    <property type="match status" value="1"/>
</dbReference>
<feature type="binding site" evidence="14">
    <location>
        <position position="58"/>
    </location>
    <ligand>
        <name>FAD</name>
        <dbReference type="ChEBI" id="CHEBI:57692"/>
    </ligand>
</feature>
<dbReference type="Gene3D" id="3.30.390.30">
    <property type="match status" value="1"/>
</dbReference>
<evidence type="ECO:0000256" key="6">
    <source>
        <dbReference type="ARBA" id="ARBA00022630"/>
    </source>
</evidence>
<dbReference type="SUPFAM" id="SSF55424">
    <property type="entry name" value="FAD/NAD-linked reductases, dimerisation (C-terminal) domain"/>
    <property type="match status" value="1"/>
</dbReference>
<dbReference type="NCBIfam" id="TIGR01350">
    <property type="entry name" value="lipoamide_DH"/>
    <property type="match status" value="1"/>
</dbReference>
<evidence type="ECO:0000259" key="17">
    <source>
        <dbReference type="Pfam" id="PF02852"/>
    </source>
</evidence>
<dbReference type="RefSeq" id="WP_132542488.1">
    <property type="nucleotide sequence ID" value="NZ_SLWY01000011.1"/>
</dbReference>
<feature type="domain" description="Pyridine nucleotide-disulphide oxidoreductase dimerisation" evidence="17">
    <location>
        <begin position="354"/>
        <end position="463"/>
    </location>
</feature>
<comment type="similarity">
    <text evidence="2 16">Belongs to the class-I pyridine nucleotide-disulfide oxidoreductase family.</text>
</comment>
<proteinExistence type="inferred from homology"/>
<protein>
    <recommendedName>
        <fullName evidence="4 16">Dihydrolipoyl dehydrogenase</fullName>
        <ecNumber evidence="3 16">1.8.1.4</ecNumber>
    </recommendedName>
</protein>
<dbReference type="AlphaFoldDB" id="A0A4R2LMX0"/>
<keyword evidence="7 14" id="KW-0274">FAD</keyword>
<feature type="binding site" evidence="14">
    <location>
        <begin position="189"/>
        <end position="196"/>
    </location>
    <ligand>
        <name>NAD(+)</name>
        <dbReference type="ChEBI" id="CHEBI:57540"/>
    </ligand>
</feature>
<dbReference type="Proteomes" id="UP000295765">
    <property type="component" value="Unassembled WGS sequence"/>
</dbReference>
<dbReference type="GO" id="GO:0004148">
    <property type="term" value="F:dihydrolipoyl dehydrogenase (NADH) activity"/>
    <property type="evidence" value="ECO:0007669"/>
    <property type="project" value="UniProtKB-EC"/>
</dbReference>
<dbReference type="Pfam" id="PF07992">
    <property type="entry name" value="Pyr_redox_2"/>
    <property type="match status" value="1"/>
</dbReference>
<comment type="cofactor">
    <cofactor evidence="14 16">
        <name>FAD</name>
        <dbReference type="ChEBI" id="CHEBI:57692"/>
    </cofactor>
    <text evidence="14 16">Binds 1 FAD per subunit.</text>
</comment>
<keyword evidence="5" id="KW-0963">Cytoplasm</keyword>
<feature type="binding site" evidence="14">
    <location>
        <position position="212"/>
    </location>
    <ligand>
        <name>NAD(+)</name>
        <dbReference type="ChEBI" id="CHEBI:57540"/>
    </ligand>
</feature>
<comment type="caution">
    <text evidence="19">The sequence shown here is derived from an EMBL/GenBank/DDBJ whole genome shotgun (WGS) entry which is preliminary data.</text>
</comment>
<gene>
    <name evidence="19" type="ORF">EV699_1116</name>
</gene>
<dbReference type="InterPro" id="IPR016156">
    <property type="entry name" value="FAD/NAD-linked_Rdtase_dimer_sf"/>
</dbReference>
<comment type="miscellaneous">
    <text evidence="16">The active site is a redox-active disulfide bond.</text>
</comment>
<feature type="binding site" evidence="14">
    <location>
        <position position="320"/>
    </location>
    <ligand>
        <name>FAD</name>
        <dbReference type="ChEBI" id="CHEBI:57692"/>
    </ligand>
</feature>
<dbReference type="GO" id="GO:0006103">
    <property type="term" value="P:2-oxoglutarate metabolic process"/>
    <property type="evidence" value="ECO:0007669"/>
    <property type="project" value="TreeGrafter"/>
</dbReference>
<evidence type="ECO:0000313" key="19">
    <source>
        <dbReference type="EMBL" id="TCO80805.1"/>
    </source>
</evidence>
<dbReference type="FunFam" id="3.30.390.30:FF:000001">
    <property type="entry name" value="Dihydrolipoyl dehydrogenase"/>
    <property type="match status" value="1"/>
</dbReference>
<dbReference type="PRINTS" id="PR00368">
    <property type="entry name" value="FADPNR"/>
</dbReference>
<evidence type="ECO:0000259" key="18">
    <source>
        <dbReference type="Pfam" id="PF07992"/>
    </source>
</evidence>
<dbReference type="PIRSF" id="PIRSF000350">
    <property type="entry name" value="Mercury_reductase_MerA"/>
    <property type="match status" value="1"/>
</dbReference>
<dbReference type="GO" id="GO:0050660">
    <property type="term" value="F:flavin adenine dinucleotide binding"/>
    <property type="evidence" value="ECO:0007669"/>
    <property type="project" value="InterPro"/>
</dbReference>
<evidence type="ECO:0000256" key="10">
    <source>
        <dbReference type="ARBA" id="ARBA00023157"/>
    </source>
</evidence>
<evidence type="ECO:0000256" key="15">
    <source>
        <dbReference type="PIRSR" id="PIRSR000350-4"/>
    </source>
</evidence>
<sequence>MAKTYDVVVIGGGPAGYVAAIRCAQLGLATACVEKWLTPQGEPALGGTCLNVGCIPSKTLLESSEHFHRATHGFAAHGIRIDGAVSVDVGQLQARKQTIVAQLTGGIAQLFKANQVTWLQGRGKLLAERQVEVTRHDGSVEIVEGDNIILAAGSLPIDIPAAPRDDVRIVDSTGGLAFTEVPKRLGVIGAGVIGLELGSVWSRLGAEVVVLEAMDEFLAAVDQQIAKDALRQFKKQGLDIRLGARVTATRSDGDAVTVHYKDKDGDHELGVDKLLVCVGRRPATDGLADPDADLELTERGFIHVDDECRTNLPGVWAIGDCVRGPMLAHKGSEEGVMVAELIAGRHGHMNYDTIPWVIYTNPEIAWVGKTEQALKAEGVPYRVGTFPFAANGRAKAMDAAAGLVKLIGHADTDRLLGAHIVGPMASELIQEMVLAMAFGASVEDLQLTIHGHPTLAEAVHEAALSVHGRALHKVN</sequence>
<dbReference type="Gene3D" id="3.50.50.60">
    <property type="entry name" value="FAD/NAD(P)-binding domain"/>
    <property type="match status" value="2"/>
</dbReference>
<feature type="disulfide bond" description="Redox-active" evidence="15">
    <location>
        <begin position="49"/>
        <end position="54"/>
    </location>
</feature>